<evidence type="ECO:0000259" key="5">
    <source>
        <dbReference type="PROSITE" id="PS50931"/>
    </source>
</evidence>
<dbReference type="InterPro" id="IPR036388">
    <property type="entry name" value="WH-like_DNA-bd_sf"/>
</dbReference>
<dbReference type="RefSeq" id="WP_344755265.1">
    <property type="nucleotide sequence ID" value="NZ_BAABAE010000003.1"/>
</dbReference>
<evidence type="ECO:0000256" key="4">
    <source>
        <dbReference type="ARBA" id="ARBA00023163"/>
    </source>
</evidence>
<dbReference type="Pfam" id="PF03466">
    <property type="entry name" value="LysR_substrate"/>
    <property type="match status" value="1"/>
</dbReference>
<dbReference type="SUPFAM" id="SSF46785">
    <property type="entry name" value="Winged helix' DNA-binding domain"/>
    <property type="match status" value="1"/>
</dbReference>
<sequence>MTSPSPRSTEVSTDDLRYLLSVARTGRLVSAAALLGVDHTTVRRRIDRLEATLGVRLLDRGADGWELTAIGRDVASRAAGLEHIVEQVVGAASGGTEELRDTVRVAAPDGFGAVFVAAALARVRQEHPGITAELVTSTRPLSLRGSGYDLAVTIGSGTSTRLTAEPLAPYSLRLYASPDYLAAYPPIRSVTDLDSHTLVFYVDALLTVRELDLAPVLSGMRVGFGSTNVFAQLEATRRGAGIGLLHAFMGEPDPGLVPVLPREVDFRLQFSLSARRDSLAVESVSVVRDAIRREVREREGELIPR</sequence>
<protein>
    <submittedName>
        <fullName evidence="6">LysR family transcriptional regulator</fullName>
    </submittedName>
</protein>
<comment type="similarity">
    <text evidence="1">Belongs to the LysR transcriptional regulatory family.</text>
</comment>
<keyword evidence="7" id="KW-1185">Reference proteome</keyword>
<dbReference type="InterPro" id="IPR005119">
    <property type="entry name" value="LysR_subst-bd"/>
</dbReference>
<dbReference type="PROSITE" id="PS50931">
    <property type="entry name" value="HTH_LYSR"/>
    <property type="match status" value="1"/>
</dbReference>
<dbReference type="InterPro" id="IPR058163">
    <property type="entry name" value="LysR-type_TF_proteobact-type"/>
</dbReference>
<keyword evidence="3" id="KW-0238">DNA-binding</keyword>
<evidence type="ECO:0000256" key="2">
    <source>
        <dbReference type="ARBA" id="ARBA00023015"/>
    </source>
</evidence>
<keyword evidence="4" id="KW-0804">Transcription</keyword>
<dbReference type="Gene3D" id="3.40.190.290">
    <property type="match status" value="1"/>
</dbReference>
<dbReference type="InterPro" id="IPR036390">
    <property type="entry name" value="WH_DNA-bd_sf"/>
</dbReference>
<dbReference type="EMBL" id="BAABAE010000003">
    <property type="protein sequence ID" value="GAA3740149.1"/>
    <property type="molecule type" value="Genomic_DNA"/>
</dbReference>
<feature type="domain" description="HTH lysR-type" evidence="5">
    <location>
        <begin position="11"/>
        <end position="68"/>
    </location>
</feature>
<comment type="caution">
    <text evidence="6">The sequence shown here is derived from an EMBL/GenBank/DDBJ whole genome shotgun (WGS) entry which is preliminary data.</text>
</comment>
<dbReference type="InterPro" id="IPR000847">
    <property type="entry name" value="LysR_HTH_N"/>
</dbReference>
<gene>
    <name evidence="6" type="ORF">GCM10022239_14740</name>
</gene>
<dbReference type="Pfam" id="PF00126">
    <property type="entry name" value="HTH_1"/>
    <property type="match status" value="1"/>
</dbReference>
<dbReference type="Gene3D" id="1.10.10.10">
    <property type="entry name" value="Winged helix-like DNA-binding domain superfamily/Winged helix DNA-binding domain"/>
    <property type="match status" value="1"/>
</dbReference>
<dbReference type="PANTHER" id="PTHR30537:SF3">
    <property type="entry name" value="TRANSCRIPTIONAL REGULATORY PROTEIN"/>
    <property type="match status" value="1"/>
</dbReference>
<evidence type="ECO:0000256" key="1">
    <source>
        <dbReference type="ARBA" id="ARBA00009437"/>
    </source>
</evidence>
<dbReference type="SUPFAM" id="SSF53850">
    <property type="entry name" value="Periplasmic binding protein-like II"/>
    <property type="match status" value="1"/>
</dbReference>
<proteinExistence type="inferred from homology"/>
<organism evidence="6 7">
    <name type="scientific">Leifsonella bigeumensis</name>
    <dbReference type="NCBI Taxonomy" id="433643"/>
    <lineage>
        <taxon>Bacteria</taxon>
        <taxon>Bacillati</taxon>
        <taxon>Actinomycetota</taxon>
        <taxon>Actinomycetes</taxon>
        <taxon>Micrococcales</taxon>
        <taxon>Microbacteriaceae</taxon>
        <taxon>Leifsonella</taxon>
    </lineage>
</organism>
<keyword evidence="2" id="KW-0805">Transcription regulation</keyword>
<evidence type="ECO:0000256" key="3">
    <source>
        <dbReference type="ARBA" id="ARBA00023125"/>
    </source>
</evidence>
<evidence type="ECO:0000313" key="6">
    <source>
        <dbReference type="EMBL" id="GAA3740149.1"/>
    </source>
</evidence>
<dbReference type="PANTHER" id="PTHR30537">
    <property type="entry name" value="HTH-TYPE TRANSCRIPTIONAL REGULATOR"/>
    <property type="match status" value="1"/>
</dbReference>
<name>A0ABP7FK09_9MICO</name>
<evidence type="ECO:0000313" key="7">
    <source>
        <dbReference type="Proteomes" id="UP001501004"/>
    </source>
</evidence>
<reference evidence="7" key="1">
    <citation type="journal article" date="2019" name="Int. J. Syst. Evol. Microbiol.">
        <title>The Global Catalogue of Microorganisms (GCM) 10K type strain sequencing project: providing services to taxonomists for standard genome sequencing and annotation.</title>
        <authorList>
            <consortium name="The Broad Institute Genomics Platform"/>
            <consortium name="The Broad Institute Genome Sequencing Center for Infectious Disease"/>
            <person name="Wu L."/>
            <person name="Ma J."/>
        </authorList>
    </citation>
    <scope>NUCLEOTIDE SEQUENCE [LARGE SCALE GENOMIC DNA]</scope>
    <source>
        <strain evidence="7">JCM 16949</strain>
    </source>
</reference>
<accession>A0ABP7FK09</accession>
<dbReference type="Proteomes" id="UP001501004">
    <property type="component" value="Unassembled WGS sequence"/>
</dbReference>